<proteinExistence type="predicted"/>
<dbReference type="KEGG" id="mcha:111009191"/>
<dbReference type="PANTHER" id="PTHR14270">
    <property type="entry name" value="NONSENSE-MEDIATED MRNA DECAY FACTOR SMG9"/>
    <property type="match status" value="1"/>
</dbReference>
<dbReference type="PANTHER" id="PTHR14270:SF0">
    <property type="entry name" value="NONSENSE-MEDIATED MRNA DECAY FACTOR SMG9"/>
    <property type="match status" value="1"/>
</dbReference>
<organism evidence="1 2">
    <name type="scientific">Momordica charantia</name>
    <name type="common">Bitter gourd</name>
    <name type="synonym">Balsam pear</name>
    <dbReference type="NCBI Taxonomy" id="3673"/>
    <lineage>
        <taxon>Eukaryota</taxon>
        <taxon>Viridiplantae</taxon>
        <taxon>Streptophyta</taxon>
        <taxon>Embryophyta</taxon>
        <taxon>Tracheophyta</taxon>
        <taxon>Spermatophyta</taxon>
        <taxon>Magnoliopsida</taxon>
        <taxon>eudicotyledons</taxon>
        <taxon>Gunneridae</taxon>
        <taxon>Pentapetalae</taxon>
        <taxon>rosids</taxon>
        <taxon>fabids</taxon>
        <taxon>Cucurbitales</taxon>
        <taxon>Cucurbitaceae</taxon>
        <taxon>Momordiceae</taxon>
        <taxon>Momordica</taxon>
    </lineage>
</organism>
<evidence type="ECO:0000313" key="2">
    <source>
        <dbReference type="RefSeq" id="XP_022137865.1"/>
    </source>
</evidence>
<protein>
    <submittedName>
        <fullName evidence="2">Protein SMG9-like</fullName>
    </submittedName>
</protein>
<dbReference type="InterPro" id="IPR039177">
    <property type="entry name" value="SMG9"/>
</dbReference>
<sequence>MNEIYGYDGSSPGMLPLFPMLSEDVRAMARHCTLGIEPRISSERIILLDTQPLFSPSVLAEIMRPDGSSTVSVISGESLSAELAHDLMSIQLGILLASICHIVLVISEGFHDLNMWNLMLTVDLLKHGLPDPSSPIFSHPPNSNAGSEKEYKDKTSTTEEYMATPIFVHAKVQDRDLVPHNILQLKRAFARYFRSCSFMGDKFEKSHSEQPVSSVVPDARNLDVDGEDRRLVVIPIWNKDDSTRGQYESFNLALWKLRDQVLSMNGASFSRTVSERDWLKNSAKIWELVKSSPIVMEYAKTLQSSGMFRR</sequence>
<dbReference type="GO" id="GO:0000184">
    <property type="term" value="P:nuclear-transcribed mRNA catabolic process, nonsense-mediated decay"/>
    <property type="evidence" value="ECO:0007669"/>
    <property type="project" value="InterPro"/>
</dbReference>
<keyword evidence="1" id="KW-1185">Reference proteome</keyword>
<reference evidence="2" key="1">
    <citation type="submission" date="2025-08" db="UniProtKB">
        <authorList>
            <consortium name="RefSeq"/>
        </authorList>
    </citation>
    <scope>IDENTIFICATION</scope>
</reference>
<name>A0A6J1C7V7_MOMCH</name>
<dbReference type="AlphaFoldDB" id="A0A6J1C7V7"/>
<evidence type="ECO:0000313" key="1">
    <source>
        <dbReference type="Proteomes" id="UP000504603"/>
    </source>
</evidence>
<dbReference type="OrthoDB" id="79514at2759"/>
<gene>
    <name evidence="2" type="primary">LOC111009191</name>
</gene>
<dbReference type="RefSeq" id="XP_022137865.1">
    <property type="nucleotide sequence ID" value="XM_022282173.1"/>
</dbReference>
<accession>A0A6J1C7V7</accession>
<dbReference type="Proteomes" id="UP000504603">
    <property type="component" value="Unplaced"/>
</dbReference>
<dbReference type="GeneID" id="111009191"/>